<accession>A0ABW1Z3B2</accession>
<dbReference type="RefSeq" id="WP_165935611.1">
    <property type="nucleotide sequence ID" value="NZ_JBHSWA010000003.1"/>
</dbReference>
<keyword evidence="2" id="KW-1185">Reference proteome</keyword>
<comment type="caution">
    <text evidence="1">The sequence shown here is derived from an EMBL/GenBank/DDBJ whole genome shotgun (WGS) entry which is preliminary data.</text>
</comment>
<proteinExistence type="predicted"/>
<gene>
    <name evidence="1" type="ORF">ACFQAU_18725</name>
</gene>
<name>A0ABW1Z3B2_9RHOB</name>
<dbReference type="EMBL" id="JBHSWA010000003">
    <property type="protein sequence ID" value="MFC6643440.1"/>
    <property type="molecule type" value="Genomic_DNA"/>
</dbReference>
<organism evidence="1 2">
    <name type="scientific">Sulfitobacter profundi</name>
    <dbReference type="NCBI Taxonomy" id="2679961"/>
    <lineage>
        <taxon>Bacteria</taxon>
        <taxon>Pseudomonadati</taxon>
        <taxon>Pseudomonadota</taxon>
        <taxon>Alphaproteobacteria</taxon>
        <taxon>Rhodobacterales</taxon>
        <taxon>Roseobacteraceae</taxon>
        <taxon>Sulfitobacter</taxon>
    </lineage>
</organism>
<evidence type="ECO:0000313" key="2">
    <source>
        <dbReference type="Proteomes" id="UP001596403"/>
    </source>
</evidence>
<evidence type="ECO:0000313" key="1">
    <source>
        <dbReference type="EMBL" id="MFC6643440.1"/>
    </source>
</evidence>
<protein>
    <submittedName>
        <fullName evidence="1">Uncharacterized protein</fullName>
    </submittedName>
</protein>
<reference evidence="2" key="1">
    <citation type="journal article" date="2019" name="Int. J. Syst. Evol. Microbiol.">
        <title>The Global Catalogue of Microorganisms (GCM) 10K type strain sequencing project: providing services to taxonomists for standard genome sequencing and annotation.</title>
        <authorList>
            <consortium name="The Broad Institute Genomics Platform"/>
            <consortium name="The Broad Institute Genome Sequencing Center for Infectious Disease"/>
            <person name="Wu L."/>
            <person name="Ma J."/>
        </authorList>
    </citation>
    <scope>NUCLEOTIDE SEQUENCE [LARGE SCALE GENOMIC DNA]</scope>
    <source>
        <strain evidence="2">NBRC 111368</strain>
    </source>
</reference>
<dbReference type="Proteomes" id="UP001596403">
    <property type="component" value="Unassembled WGS sequence"/>
</dbReference>
<sequence length="51" mass="5809">MCPFLASFQFLSIVSVVDEAQANGPEIFRELTAYNTNRWCDVLFQFDADST</sequence>